<evidence type="ECO:0000313" key="3">
    <source>
        <dbReference type="Proteomes" id="UP001333996"/>
    </source>
</evidence>
<dbReference type="CDD" id="cd01990">
    <property type="entry name" value="LarE-like"/>
    <property type="match status" value="1"/>
</dbReference>
<feature type="domain" description="Asparagine synthetase" evidence="1">
    <location>
        <begin position="2"/>
        <end position="79"/>
    </location>
</feature>
<dbReference type="Pfam" id="PF00733">
    <property type="entry name" value="Asn_synthase"/>
    <property type="match status" value="1"/>
</dbReference>
<keyword evidence="3" id="KW-1185">Reference proteome</keyword>
<dbReference type="InterPro" id="IPR005232">
    <property type="entry name" value="LarE"/>
</dbReference>
<dbReference type="SUPFAM" id="SSF52402">
    <property type="entry name" value="Adenine nucleotide alpha hydrolases-like"/>
    <property type="match status" value="1"/>
</dbReference>
<evidence type="ECO:0000313" key="2">
    <source>
        <dbReference type="EMBL" id="MED7824823.1"/>
    </source>
</evidence>
<sequence length="277" mass="29445">MAEELLRALRERIREETALIVAFSGGVDSALVATVASQELGPRAVAVTAVSPSLSPTARTQAREFAGRYGIRHVEVCTDEIERPEYVRNQGDRCYHCKSALLDAVEPIASLAGGRIALGTNTDDLGDHRPGQRAAAARGVISPLVDVGMSKGDVRRVSAELGLSTAAKPASACLASRVAYGDPVTAEVLERIDRAESVLHALGFAECRVRAHANGTVARIEVPEEDIERVVVARDLLDRELRATGFAFAAIDLAGFRSGRMNVLLGMPGRPPTRTAG</sequence>
<comment type="caution">
    <text evidence="2">The sequence shown here is derived from an EMBL/GenBank/DDBJ whole genome shotgun (WGS) entry which is preliminary data.</text>
</comment>
<dbReference type="InterPro" id="IPR001962">
    <property type="entry name" value="Asn_synthase"/>
</dbReference>
<dbReference type="Proteomes" id="UP001333996">
    <property type="component" value="Unassembled WGS sequence"/>
</dbReference>
<dbReference type="InterPro" id="IPR014729">
    <property type="entry name" value="Rossmann-like_a/b/a_fold"/>
</dbReference>
<dbReference type="NCBIfam" id="TIGR00268">
    <property type="entry name" value="ATP-dependent sacrificial sulfur transferase LarE"/>
    <property type="match status" value="1"/>
</dbReference>
<name>A0ABU7FN58_9ACTN</name>
<accession>A0ABU7FN58</accession>
<dbReference type="RefSeq" id="WP_329509250.1">
    <property type="nucleotide sequence ID" value="NZ_BAAAYZ010000279.1"/>
</dbReference>
<proteinExistence type="predicted"/>
<dbReference type="InterPro" id="IPR052188">
    <property type="entry name" value="Ni-pincer_cofactor_biosynth"/>
</dbReference>
<gene>
    <name evidence="2" type="primary">larE</name>
    <name evidence="2" type="ORF">VXC91_23240</name>
</gene>
<dbReference type="Gene3D" id="3.40.50.620">
    <property type="entry name" value="HUPs"/>
    <property type="match status" value="1"/>
</dbReference>
<protein>
    <submittedName>
        <fullName evidence="2">ATP-dependent sacrificial sulfur transferase LarE</fullName>
    </submittedName>
</protein>
<reference evidence="2" key="1">
    <citation type="submission" date="2024-01" db="EMBL/GenBank/DDBJ databases">
        <title>First draft genome sequence data of TA4-1, the type strain of Gram-positive actinobacterium Streptomyces chiangmaiensis.</title>
        <authorList>
            <person name="Yasawong M."/>
            <person name="Nantapong N."/>
        </authorList>
    </citation>
    <scope>NUCLEOTIDE SEQUENCE</scope>
    <source>
        <strain evidence="2">TA4-1</strain>
    </source>
</reference>
<dbReference type="PIRSF" id="PIRSF006661">
    <property type="entry name" value="PP-lp_UCP006661"/>
    <property type="match status" value="1"/>
</dbReference>
<dbReference type="PANTHER" id="PTHR43169:SF2">
    <property type="entry name" value="NAD_GMP SYNTHASE DOMAIN-CONTAINING PROTEIN"/>
    <property type="match status" value="1"/>
</dbReference>
<organism evidence="2 3">
    <name type="scientific">Streptomyces chiangmaiensis</name>
    <dbReference type="NCBI Taxonomy" id="766497"/>
    <lineage>
        <taxon>Bacteria</taxon>
        <taxon>Bacillati</taxon>
        <taxon>Actinomycetota</taxon>
        <taxon>Actinomycetes</taxon>
        <taxon>Kitasatosporales</taxon>
        <taxon>Streptomycetaceae</taxon>
        <taxon>Streptomyces</taxon>
    </lineage>
</organism>
<dbReference type="EMBL" id="JAYWVC010000085">
    <property type="protein sequence ID" value="MED7824823.1"/>
    <property type="molecule type" value="Genomic_DNA"/>
</dbReference>
<dbReference type="GO" id="GO:0016740">
    <property type="term" value="F:transferase activity"/>
    <property type="evidence" value="ECO:0007669"/>
    <property type="project" value="UniProtKB-KW"/>
</dbReference>
<dbReference type="PANTHER" id="PTHR43169">
    <property type="entry name" value="EXSB FAMILY PROTEIN"/>
    <property type="match status" value="1"/>
</dbReference>
<evidence type="ECO:0000259" key="1">
    <source>
        <dbReference type="Pfam" id="PF00733"/>
    </source>
</evidence>
<keyword evidence="2" id="KW-0808">Transferase</keyword>